<evidence type="ECO:0000256" key="9">
    <source>
        <dbReference type="SAM" id="MobiDB-lite"/>
    </source>
</evidence>
<evidence type="ECO:0000256" key="1">
    <source>
        <dbReference type="ARBA" id="ARBA00000085"/>
    </source>
</evidence>
<dbReference type="Gene3D" id="3.30.565.10">
    <property type="entry name" value="Histidine kinase-like ATPase, C-terminal domain"/>
    <property type="match status" value="1"/>
</dbReference>
<dbReference type="GO" id="GO:0016020">
    <property type="term" value="C:membrane"/>
    <property type="evidence" value="ECO:0007669"/>
    <property type="project" value="InterPro"/>
</dbReference>
<accession>A0AA96JAJ0</accession>
<comment type="catalytic activity">
    <reaction evidence="1">
        <text>ATP + protein L-histidine = ADP + protein N-phospho-L-histidine.</text>
        <dbReference type="EC" id="2.7.13.3"/>
    </reaction>
</comment>
<keyword evidence="12" id="KW-1185">Reference proteome</keyword>
<dbReference type="Proteomes" id="UP001304125">
    <property type="component" value="Chromosome"/>
</dbReference>
<evidence type="ECO:0000256" key="7">
    <source>
        <dbReference type="ARBA" id="ARBA00022840"/>
    </source>
</evidence>
<dbReference type="Pfam" id="PF07730">
    <property type="entry name" value="HisKA_3"/>
    <property type="match status" value="1"/>
</dbReference>
<dbReference type="PANTHER" id="PTHR24421:SF10">
    <property type="entry name" value="NITRATE_NITRITE SENSOR PROTEIN NARQ"/>
    <property type="match status" value="1"/>
</dbReference>
<evidence type="ECO:0000313" key="12">
    <source>
        <dbReference type="Proteomes" id="UP001304125"/>
    </source>
</evidence>
<evidence type="ECO:0000256" key="3">
    <source>
        <dbReference type="ARBA" id="ARBA00022553"/>
    </source>
</evidence>
<evidence type="ECO:0000313" key="11">
    <source>
        <dbReference type="EMBL" id="WNM24751.1"/>
    </source>
</evidence>
<dbReference type="EC" id="2.7.13.3" evidence="2"/>
<feature type="domain" description="Histidine kinase/HSP90-like ATPase" evidence="10">
    <location>
        <begin position="160"/>
        <end position="253"/>
    </location>
</feature>
<dbReference type="InterPro" id="IPR036890">
    <property type="entry name" value="HATPase_C_sf"/>
</dbReference>
<keyword evidence="4" id="KW-0808">Transferase</keyword>
<proteinExistence type="predicted"/>
<evidence type="ECO:0000256" key="5">
    <source>
        <dbReference type="ARBA" id="ARBA00022741"/>
    </source>
</evidence>
<gene>
    <name evidence="11" type="ORF">RN606_00955</name>
</gene>
<dbReference type="GO" id="GO:0005524">
    <property type="term" value="F:ATP binding"/>
    <property type="evidence" value="ECO:0007669"/>
    <property type="project" value="UniProtKB-KW"/>
</dbReference>
<feature type="compositionally biased region" description="Pro residues" evidence="9">
    <location>
        <begin position="265"/>
        <end position="274"/>
    </location>
</feature>
<keyword evidence="8" id="KW-0902">Two-component regulatory system</keyword>
<feature type="region of interest" description="Disordered" evidence="9">
    <location>
        <begin position="251"/>
        <end position="274"/>
    </location>
</feature>
<dbReference type="Pfam" id="PF02518">
    <property type="entry name" value="HATPase_c"/>
    <property type="match status" value="1"/>
</dbReference>
<keyword evidence="7" id="KW-0067">ATP-binding</keyword>
<reference evidence="11 12" key="1">
    <citation type="submission" date="2023-09" db="EMBL/GenBank/DDBJ databases">
        <title>Demequina sp. a novel bacteria isolated from Capsicum annuum.</title>
        <authorList>
            <person name="Humaira Z."/>
            <person name="Lee J."/>
            <person name="Cho D."/>
        </authorList>
    </citation>
    <scope>NUCLEOTIDE SEQUENCE [LARGE SCALE GENOMIC DNA]</scope>
    <source>
        <strain evidence="11 12">OYTSA14</strain>
    </source>
</reference>
<dbReference type="RefSeq" id="WP_313498966.1">
    <property type="nucleotide sequence ID" value="NZ_CP134879.1"/>
</dbReference>
<keyword evidence="3" id="KW-0597">Phosphoprotein</keyword>
<dbReference type="GO" id="GO:0046983">
    <property type="term" value="F:protein dimerization activity"/>
    <property type="evidence" value="ECO:0007669"/>
    <property type="project" value="InterPro"/>
</dbReference>
<evidence type="ECO:0000256" key="6">
    <source>
        <dbReference type="ARBA" id="ARBA00022777"/>
    </source>
</evidence>
<evidence type="ECO:0000256" key="8">
    <source>
        <dbReference type="ARBA" id="ARBA00023012"/>
    </source>
</evidence>
<evidence type="ECO:0000256" key="4">
    <source>
        <dbReference type="ARBA" id="ARBA00022679"/>
    </source>
</evidence>
<dbReference type="SMART" id="SM00387">
    <property type="entry name" value="HATPase_c"/>
    <property type="match status" value="1"/>
</dbReference>
<dbReference type="InterPro" id="IPR003594">
    <property type="entry name" value="HATPase_dom"/>
</dbReference>
<dbReference type="EMBL" id="CP134879">
    <property type="protein sequence ID" value="WNM24751.1"/>
    <property type="molecule type" value="Genomic_DNA"/>
</dbReference>
<dbReference type="InterPro" id="IPR011712">
    <property type="entry name" value="Sig_transdc_His_kin_sub3_dim/P"/>
</dbReference>
<evidence type="ECO:0000256" key="2">
    <source>
        <dbReference type="ARBA" id="ARBA00012438"/>
    </source>
</evidence>
<dbReference type="PANTHER" id="PTHR24421">
    <property type="entry name" value="NITRATE/NITRITE SENSOR PROTEIN NARX-RELATED"/>
    <property type="match status" value="1"/>
</dbReference>
<protein>
    <recommendedName>
        <fullName evidence="2">histidine kinase</fullName>
        <ecNumber evidence="2">2.7.13.3</ecNumber>
    </recommendedName>
</protein>
<dbReference type="CDD" id="cd16917">
    <property type="entry name" value="HATPase_UhpB-NarQ-NarX-like"/>
    <property type="match status" value="1"/>
</dbReference>
<keyword evidence="6 11" id="KW-0418">Kinase</keyword>
<dbReference type="GO" id="GO:0000155">
    <property type="term" value="F:phosphorelay sensor kinase activity"/>
    <property type="evidence" value="ECO:0007669"/>
    <property type="project" value="InterPro"/>
</dbReference>
<organism evidence="11 12">
    <name type="scientific">Demequina capsici</name>
    <dbReference type="NCBI Taxonomy" id="3075620"/>
    <lineage>
        <taxon>Bacteria</taxon>
        <taxon>Bacillati</taxon>
        <taxon>Actinomycetota</taxon>
        <taxon>Actinomycetes</taxon>
        <taxon>Micrococcales</taxon>
        <taxon>Demequinaceae</taxon>
        <taxon>Demequina</taxon>
    </lineage>
</organism>
<name>A0AA96JAJ0_9MICO</name>
<sequence>MTWLVTAFTLIAAAVAVRLALQLRAERRRSAELEAVKERDAAAALELAASVERARIAREMHDVVAHTLSVVVAQADGGRFAGRVDPDAALRSLETIADVSRSALTEMRALLGVLRDADGEAQLGPQPSLTDIPALVAATRDGGLDVSYVTTGTPRPAPIGAGLAAYRIVQEALTNVLKHAGPSPKAFVQLTWEADALAVTVADDGRGAAARGDGAGLGIAGMAERASVFGGTLTAGPKAGGGFLVRARMPLGPREGSLTSTSAPVPGPEPGEDG</sequence>
<evidence type="ECO:0000259" key="10">
    <source>
        <dbReference type="SMART" id="SM00387"/>
    </source>
</evidence>
<dbReference type="Gene3D" id="1.20.5.1930">
    <property type="match status" value="1"/>
</dbReference>
<dbReference type="AlphaFoldDB" id="A0AA96JAJ0"/>
<keyword evidence="5" id="KW-0547">Nucleotide-binding</keyword>
<dbReference type="InterPro" id="IPR050482">
    <property type="entry name" value="Sensor_HK_TwoCompSys"/>
</dbReference>
<dbReference type="SUPFAM" id="SSF55874">
    <property type="entry name" value="ATPase domain of HSP90 chaperone/DNA topoisomerase II/histidine kinase"/>
    <property type="match status" value="1"/>
</dbReference>